<dbReference type="EMBL" id="MH591111">
    <property type="protein sequence ID" value="AYC65552.1"/>
    <property type="molecule type" value="Genomic_DNA"/>
</dbReference>
<dbReference type="RefSeq" id="YP_009519577.1">
    <property type="nucleotide sequence ID" value="NC_039527.1"/>
</dbReference>
<dbReference type="Pfam" id="PF01348">
    <property type="entry name" value="Intron_maturas2"/>
    <property type="match status" value="1"/>
</dbReference>
<keyword evidence="3" id="KW-0150">Chloroplast</keyword>
<keyword evidence="1" id="KW-0472">Membrane</keyword>
<protein>
    <recommendedName>
        <fullName evidence="2">Domain X domain-containing protein</fullName>
    </recommendedName>
</protein>
<evidence type="ECO:0000313" key="3">
    <source>
        <dbReference type="EMBL" id="AYC65552.1"/>
    </source>
</evidence>
<keyword evidence="3" id="KW-0934">Plastid</keyword>
<evidence type="ECO:0000259" key="2">
    <source>
        <dbReference type="Pfam" id="PF01348"/>
    </source>
</evidence>
<reference evidence="3" key="2">
    <citation type="journal article" date="2019" name="Mol. Phylogenet. Evol.">
        <title>Reassessment of the classification of bryopsidales (chlorophyta) based on chloroplast phylogenomic analyses.</title>
        <authorList>
            <person name="Cremen M.C."/>
            <person name="Leliaert F."/>
            <person name="West J."/>
            <person name="Lam D.W."/>
            <person name="Shimada S."/>
            <person name="Lopez-Bautista J.M."/>
            <person name="Verbruggen H."/>
        </authorList>
    </citation>
    <scope>NUCLEOTIDE SEQUENCE</scope>
</reference>
<dbReference type="GO" id="GO:0006397">
    <property type="term" value="P:mRNA processing"/>
    <property type="evidence" value="ECO:0007669"/>
    <property type="project" value="InterPro"/>
</dbReference>
<proteinExistence type="predicted"/>
<gene>
    <name evidence="3" type="primary">orf423</name>
</gene>
<dbReference type="GeneID" id="38279474"/>
<keyword evidence="1" id="KW-1133">Transmembrane helix</keyword>
<dbReference type="InterPro" id="IPR024937">
    <property type="entry name" value="Domain_X"/>
</dbReference>
<feature type="domain" description="Domain X" evidence="2">
    <location>
        <begin position="297"/>
        <end position="403"/>
    </location>
</feature>
<dbReference type="PANTHER" id="PTHR33642:SF4">
    <property type="entry name" value="COX1_OXI3 INTRON 1 PROTEIN-RELATED"/>
    <property type="match status" value="1"/>
</dbReference>
<feature type="transmembrane region" description="Helical" evidence="1">
    <location>
        <begin position="46"/>
        <end position="64"/>
    </location>
</feature>
<name>A0A386B1H9_9CHLO</name>
<organism evidence="3">
    <name type="scientific">Glaukea argentea</name>
    <dbReference type="NCBI Taxonomy" id="2894057"/>
    <lineage>
        <taxon>Eukaryota</taxon>
        <taxon>Viridiplantae</taxon>
        <taxon>Chlorophyta</taxon>
        <taxon>core chlorophytes</taxon>
        <taxon>Ulvophyceae</taxon>
        <taxon>TCBD clade</taxon>
        <taxon>Bryopsidales</taxon>
        <taxon>Halimedineae</taxon>
        <taxon>Halimedaceae</taxon>
        <taxon>Udoteae</taxon>
        <taxon>Glaukea</taxon>
    </lineage>
</organism>
<reference evidence="3" key="1">
    <citation type="submission" date="2018-07" db="EMBL/GenBank/DDBJ databases">
        <authorList>
            <person name="Quirk P.G."/>
            <person name="Krulwich T.A."/>
        </authorList>
    </citation>
    <scope>NUCLEOTIDE SEQUENCE</scope>
</reference>
<dbReference type="PANTHER" id="PTHR33642">
    <property type="entry name" value="COX1/OXI3 INTRON 1 PROTEIN-RELATED"/>
    <property type="match status" value="1"/>
</dbReference>
<keyword evidence="1" id="KW-0812">Transmembrane</keyword>
<accession>A0A386B1H9</accession>
<sequence length="423" mass="51391">MKFKFLFNKNSILNNQEKFWLIKYIQPIIKNSIPFNYSKKYLLNRIFYQLINPQMLFFGFLIIFKNSKKLNFYSKVFVQSVENYSLSQLINLHYSLKNQTYKPLNKKLYLKVDDFIVQECLQLILNKIYNFKNSPQDTLQKIKIFSLNGNFALEVQLNLFDLKIPLLLDILKQNIRDKKFLNLLSKFTNQTTLSRTYILTLLNIYLFKLDFYIEKEIKKLPLIFQQLQKKIFYIRYINELVIIIDGTYTIMVLIKNKIKTWLITELLVKPKKIFIKKLKKQSLHFLGFTLKYFKEHKLIITIDQDKLITELKNHAFLHKSKSLHKNIWVNFSDFQIILIYSKLIRRIFNYYFFHINTRKQLYWIYYIIKQSCIKTLCMKHKQRTVKQIFKKYDKNLTIHGFGNRKISFPLLNELIITPIERYK</sequence>
<evidence type="ECO:0000256" key="1">
    <source>
        <dbReference type="SAM" id="Phobius"/>
    </source>
</evidence>
<dbReference type="GO" id="GO:0005737">
    <property type="term" value="C:cytoplasm"/>
    <property type="evidence" value="ECO:0007669"/>
    <property type="project" value="UniProtKB-ARBA"/>
</dbReference>
<dbReference type="AlphaFoldDB" id="A0A386B1H9"/>
<geneLocation type="chloroplast" evidence="3"/>